<feature type="compositionally biased region" description="Basic and acidic residues" evidence="1">
    <location>
        <begin position="83"/>
        <end position="97"/>
    </location>
</feature>
<evidence type="ECO:0000313" key="3">
    <source>
        <dbReference type="Proteomes" id="UP000286746"/>
    </source>
</evidence>
<comment type="caution">
    <text evidence="2">The sequence shown here is derived from an EMBL/GenBank/DDBJ whole genome shotgun (WGS) entry which is preliminary data.</text>
</comment>
<gene>
    <name evidence="2" type="ORF">GKJPGBOP_03179</name>
</gene>
<evidence type="ECO:0000313" key="2">
    <source>
        <dbReference type="EMBL" id="GCD43498.1"/>
    </source>
</evidence>
<feature type="region of interest" description="Disordered" evidence="1">
    <location>
        <begin position="83"/>
        <end position="103"/>
    </location>
</feature>
<proteinExistence type="predicted"/>
<dbReference type="AlphaFoldDB" id="A0A401W2C9"/>
<evidence type="ECO:0008006" key="4">
    <source>
        <dbReference type="Google" id="ProtNLM"/>
    </source>
</evidence>
<organism evidence="2 3">
    <name type="scientific">Streptomyces paromomycinus</name>
    <name type="common">Streptomyces rimosus subsp. paromomycinus</name>
    <dbReference type="NCBI Taxonomy" id="92743"/>
    <lineage>
        <taxon>Bacteria</taxon>
        <taxon>Bacillati</taxon>
        <taxon>Actinomycetota</taxon>
        <taxon>Actinomycetes</taxon>
        <taxon>Kitasatosporales</taxon>
        <taxon>Streptomycetaceae</taxon>
        <taxon>Streptomyces</taxon>
    </lineage>
</organism>
<protein>
    <recommendedName>
        <fullName evidence="4">PE domain-containing protein</fullName>
    </recommendedName>
</protein>
<keyword evidence="3" id="KW-1185">Reference proteome</keyword>
<dbReference type="Proteomes" id="UP000286746">
    <property type="component" value="Unassembled WGS sequence"/>
</dbReference>
<accession>A0A401W2C9</accession>
<name>A0A401W2C9_STREY</name>
<dbReference type="EMBL" id="BHZD01000001">
    <property type="protein sequence ID" value="GCD43498.1"/>
    <property type="molecule type" value="Genomic_DNA"/>
</dbReference>
<reference evidence="2 3" key="1">
    <citation type="submission" date="2018-11" db="EMBL/GenBank/DDBJ databases">
        <title>Whole genome sequence of Streptomyces paromomycinus NBRC 15454(T).</title>
        <authorList>
            <person name="Komaki H."/>
            <person name="Tamura T."/>
        </authorList>
    </citation>
    <scope>NUCLEOTIDE SEQUENCE [LARGE SCALE GENOMIC DNA]</scope>
    <source>
        <strain evidence="2 3">NBRC 15454</strain>
    </source>
</reference>
<sequence length="103" mass="11562">MGEQYRVDLHELDSVVRKLKSLQGDMDEPSQKVKYSTSIPKSAFGANFDEAAKVAAAHDKMQDYMSQVVDALQDLIKDFGEKAERSRGAYEDREQDARSSMNG</sequence>
<dbReference type="RefSeq" id="WP_125054609.1">
    <property type="nucleotide sequence ID" value="NZ_BHZD01000001.1"/>
</dbReference>
<evidence type="ECO:0000256" key="1">
    <source>
        <dbReference type="SAM" id="MobiDB-lite"/>
    </source>
</evidence>